<evidence type="ECO:0000313" key="1">
    <source>
        <dbReference type="EMBL" id="VDM81018.1"/>
    </source>
</evidence>
<reference evidence="1 2" key="1">
    <citation type="submission" date="2018-11" db="EMBL/GenBank/DDBJ databases">
        <authorList>
            <consortium name="Pathogen Informatics"/>
        </authorList>
    </citation>
    <scope>NUCLEOTIDE SEQUENCE [LARGE SCALE GENOMIC DNA]</scope>
</reference>
<organism evidence="1 2">
    <name type="scientific">Strongylus vulgaris</name>
    <name type="common">Blood worm</name>
    <dbReference type="NCBI Taxonomy" id="40348"/>
    <lineage>
        <taxon>Eukaryota</taxon>
        <taxon>Metazoa</taxon>
        <taxon>Ecdysozoa</taxon>
        <taxon>Nematoda</taxon>
        <taxon>Chromadorea</taxon>
        <taxon>Rhabditida</taxon>
        <taxon>Rhabditina</taxon>
        <taxon>Rhabditomorpha</taxon>
        <taxon>Strongyloidea</taxon>
        <taxon>Strongylidae</taxon>
        <taxon>Strongylus</taxon>
    </lineage>
</organism>
<keyword evidence="2" id="KW-1185">Reference proteome</keyword>
<evidence type="ECO:0000313" key="2">
    <source>
        <dbReference type="Proteomes" id="UP000270094"/>
    </source>
</evidence>
<dbReference type="EMBL" id="UYYB01111092">
    <property type="protein sequence ID" value="VDM81018.1"/>
    <property type="molecule type" value="Genomic_DNA"/>
</dbReference>
<sequence length="307" mass="35088">MDPSSTTFGWKFLKSLSEKVLQQDLCKAKIHIDVRRTMFLQPKLSIALPLLNALSLHLQDTLGSNKCLLLAEGEMLSSVTTDDGDEGHFLKSLAVSDLNFFVKQLSNIKFDKNEEIFQKHSLKCEITMEYFRRHAITILQELCSESNRLTAPQKLAQFRKIISRVVETGKGSIWSDIQQGLDMVAYSVSIPSKSISLTYTPEWVKSEFGTPLKTSCSTSYKTLIGKSGKRYKVLKIKKQHKPHTSWTKTLKNLRTHVIGRSSQEHVECIYAIALFEEDINNELTQKELSKLIDFTSTKMYSISYFFR</sequence>
<gene>
    <name evidence="1" type="ORF">SVUK_LOCUS16016</name>
</gene>
<protein>
    <submittedName>
        <fullName evidence="1">Uncharacterized protein</fullName>
    </submittedName>
</protein>
<name>A0A3P7LP87_STRVU</name>
<dbReference type="OrthoDB" id="5862521at2759"/>
<proteinExistence type="predicted"/>
<dbReference type="AlphaFoldDB" id="A0A3P7LP87"/>
<dbReference type="Proteomes" id="UP000270094">
    <property type="component" value="Unassembled WGS sequence"/>
</dbReference>
<accession>A0A3P7LP87</accession>